<proteinExistence type="predicted"/>
<reference evidence="2" key="1">
    <citation type="submission" date="2014-09" db="EMBL/GenBank/DDBJ databases">
        <authorList>
            <person name="Magalhaes I.L.F."/>
            <person name="Oliveira U."/>
            <person name="Santos F.R."/>
            <person name="Vidigal T.H.D.A."/>
            <person name="Brescovit A.D."/>
            <person name="Santos A.J."/>
        </authorList>
    </citation>
    <scope>NUCLEOTIDE SEQUENCE</scope>
    <source>
        <tissue evidence="2">Shoot tissue taken approximately 20 cm above the soil surface</tissue>
    </source>
</reference>
<reference evidence="2" key="2">
    <citation type="journal article" date="2015" name="Data Brief">
        <title>Shoot transcriptome of the giant reed, Arundo donax.</title>
        <authorList>
            <person name="Barrero R.A."/>
            <person name="Guerrero F.D."/>
            <person name="Moolhuijzen P."/>
            <person name="Goolsby J.A."/>
            <person name="Tidwell J."/>
            <person name="Bellgard S.E."/>
            <person name="Bellgard M.I."/>
        </authorList>
    </citation>
    <scope>NUCLEOTIDE SEQUENCE</scope>
    <source>
        <tissue evidence="2">Shoot tissue taken approximately 20 cm above the soil surface</tissue>
    </source>
</reference>
<sequence>MISTVCLHPSATPLSASHDSFFPRPPTRSRLHLRSFPIPFTVAGVIWGDSQGGSAALSLPPSPSVPSPALEGEKGDECGLWCIPGGRRRAVT</sequence>
<evidence type="ECO:0000313" key="2">
    <source>
        <dbReference type="EMBL" id="JAD91045.1"/>
    </source>
</evidence>
<dbReference type="AlphaFoldDB" id="A0A0A9DZD8"/>
<name>A0A0A9DZD8_ARUDO</name>
<protein>
    <submittedName>
        <fullName evidence="2">Uncharacterized protein</fullName>
    </submittedName>
</protein>
<evidence type="ECO:0000256" key="1">
    <source>
        <dbReference type="SAM" id="MobiDB-lite"/>
    </source>
</evidence>
<accession>A0A0A9DZD8</accession>
<dbReference type="EMBL" id="GBRH01206850">
    <property type="protein sequence ID" value="JAD91045.1"/>
    <property type="molecule type" value="Transcribed_RNA"/>
</dbReference>
<feature type="region of interest" description="Disordered" evidence="1">
    <location>
        <begin position="54"/>
        <end position="74"/>
    </location>
</feature>
<organism evidence="2">
    <name type="scientific">Arundo donax</name>
    <name type="common">Giant reed</name>
    <name type="synonym">Donax arundinaceus</name>
    <dbReference type="NCBI Taxonomy" id="35708"/>
    <lineage>
        <taxon>Eukaryota</taxon>
        <taxon>Viridiplantae</taxon>
        <taxon>Streptophyta</taxon>
        <taxon>Embryophyta</taxon>
        <taxon>Tracheophyta</taxon>
        <taxon>Spermatophyta</taxon>
        <taxon>Magnoliopsida</taxon>
        <taxon>Liliopsida</taxon>
        <taxon>Poales</taxon>
        <taxon>Poaceae</taxon>
        <taxon>PACMAD clade</taxon>
        <taxon>Arundinoideae</taxon>
        <taxon>Arundineae</taxon>
        <taxon>Arundo</taxon>
    </lineage>
</organism>